<evidence type="ECO:0008006" key="6">
    <source>
        <dbReference type="Google" id="ProtNLM"/>
    </source>
</evidence>
<feature type="compositionally biased region" description="Acidic residues" evidence="1">
    <location>
        <begin position="382"/>
        <end position="403"/>
    </location>
</feature>
<dbReference type="InterPro" id="IPR051189">
    <property type="entry name" value="Splicing_assoc_domain"/>
</dbReference>
<gene>
    <name evidence="4" type="ORF">SCHPADRAFT_120527</name>
</gene>
<dbReference type="Proteomes" id="UP000053477">
    <property type="component" value="Unassembled WGS sequence"/>
</dbReference>
<feature type="compositionally biased region" description="Acidic residues" evidence="1">
    <location>
        <begin position="480"/>
        <end position="505"/>
    </location>
</feature>
<dbReference type="SUPFAM" id="SSF82708">
    <property type="entry name" value="R3H domain"/>
    <property type="match status" value="1"/>
</dbReference>
<dbReference type="Pfam" id="PF01585">
    <property type="entry name" value="G-patch"/>
    <property type="match status" value="1"/>
</dbReference>
<dbReference type="InterPro" id="IPR036867">
    <property type="entry name" value="R3H_dom_sf"/>
</dbReference>
<dbReference type="InterPro" id="IPR001374">
    <property type="entry name" value="R3H_dom"/>
</dbReference>
<dbReference type="STRING" id="27342.A0A0H2S2S6"/>
<keyword evidence="5" id="KW-1185">Reference proteome</keyword>
<feature type="region of interest" description="Disordered" evidence="1">
    <location>
        <begin position="220"/>
        <end position="248"/>
    </location>
</feature>
<reference evidence="4 5" key="1">
    <citation type="submission" date="2015-04" db="EMBL/GenBank/DDBJ databases">
        <title>Complete genome sequence of Schizopora paradoxa KUC8140, a cosmopolitan wood degrader in East Asia.</title>
        <authorList>
            <consortium name="DOE Joint Genome Institute"/>
            <person name="Min B."/>
            <person name="Park H."/>
            <person name="Jang Y."/>
            <person name="Kim J.-J."/>
            <person name="Kim K.H."/>
            <person name="Pangilinan J."/>
            <person name="Lipzen A."/>
            <person name="Riley R."/>
            <person name="Grigoriev I.V."/>
            <person name="Spatafora J.W."/>
            <person name="Choi I.-G."/>
        </authorList>
    </citation>
    <scope>NUCLEOTIDE SEQUENCE [LARGE SCALE GENOMIC DNA]</scope>
    <source>
        <strain evidence="4 5">KUC8140</strain>
    </source>
</reference>
<dbReference type="InParanoid" id="A0A0H2S2S6"/>
<feature type="compositionally biased region" description="Basic and acidic residues" evidence="1">
    <location>
        <begin position="714"/>
        <end position="732"/>
    </location>
</feature>
<feature type="compositionally biased region" description="Basic and acidic residues" evidence="1">
    <location>
        <begin position="315"/>
        <end position="325"/>
    </location>
</feature>
<dbReference type="GO" id="GO:0003676">
    <property type="term" value="F:nucleic acid binding"/>
    <property type="evidence" value="ECO:0007669"/>
    <property type="project" value="UniProtKB-UniRule"/>
</dbReference>
<accession>A0A0H2S2S6</accession>
<feature type="domain" description="G-patch" evidence="2">
    <location>
        <begin position="740"/>
        <end position="785"/>
    </location>
</feature>
<evidence type="ECO:0000313" key="5">
    <source>
        <dbReference type="Proteomes" id="UP000053477"/>
    </source>
</evidence>
<evidence type="ECO:0000313" key="4">
    <source>
        <dbReference type="EMBL" id="KLO18329.1"/>
    </source>
</evidence>
<dbReference type="OrthoDB" id="21470at2759"/>
<feature type="region of interest" description="Disordered" evidence="1">
    <location>
        <begin position="709"/>
        <end position="732"/>
    </location>
</feature>
<proteinExistence type="predicted"/>
<feature type="region of interest" description="Disordered" evidence="1">
    <location>
        <begin position="268"/>
        <end position="301"/>
    </location>
</feature>
<feature type="region of interest" description="Disordered" evidence="1">
    <location>
        <begin position="315"/>
        <end position="346"/>
    </location>
</feature>
<evidence type="ECO:0000259" key="3">
    <source>
        <dbReference type="PROSITE" id="PS51061"/>
    </source>
</evidence>
<feature type="compositionally biased region" description="Basic residues" evidence="1">
    <location>
        <begin position="271"/>
        <end position="283"/>
    </location>
</feature>
<sequence>MLDFDRPYLRPIMFVPAEMTPVLFQDEEEILEPVEWKEPAIHKSHVPTADKVARLFSIPPEDTSFFKAPLNDDVFAVDDSEELVTIDFKSMGTLMTHEQKVEAVVPSTIPENKELNVGEQSAEATSATLPSNPTSLDIDVQHVEASIHADITSPTISVTDAPPSENPLFVLDPNPTAPGDTHQTHEDVSITISAPVNLAPLGSIDLTQDQSDEIIVYEAPNPRTGRSTPNPPEVSSIANSTEASTSRQANQVLTTLDSIMFTSLTNSTKVKATRKRRGRRVTKKDRMTGRRGALLGSRPGFGDFGAMMEEMHLHEDEGRQRRYGSDIDWGDESKDEGEHGGMDLDSDVNQEAMSSFIQSMSVNGSRQITMDDVADMEKLKMEDEEEEMSSSGSEDEDEEEEDVSQAIREAEIELVGAEGSETEDEEDEDEDDSEESEDDEGSPKRNFQTRLARARQNAKGKGKAVDADRSQLYVEKSTSEDDEDEDDEDEDKGPTWADDDEHFFDDLQDMLDENDELLKGHNRKQRKALFKSIQDGDFGVDSGPITSKNKHDKYKNLPPELQQQWQNDRAKKAENKKKRAAARLAVAADPRAFHKQGKKARKMMLRAIAMANDSDNEFPSQIVDYPTLVAQIRLHIADIGGPDTMALPPMAKDDRAKVHEIANAFGLKSVSKGKGKERYTTLVRTSRSGLKVDERKIGKITRTAGAFGFTRPGNRGEKMASAPRHKEGDEVGKAAPKIHESNIGYKMLSTMGWAEGEVIGLSGGLEAPLKAIIKNTKLGLGASRP</sequence>
<evidence type="ECO:0000259" key="2">
    <source>
        <dbReference type="PROSITE" id="PS50174"/>
    </source>
</evidence>
<evidence type="ECO:0000256" key="1">
    <source>
        <dbReference type="SAM" id="MobiDB-lite"/>
    </source>
</evidence>
<feature type="compositionally biased region" description="Basic residues" evidence="1">
    <location>
        <begin position="452"/>
        <end position="462"/>
    </location>
</feature>
<name>A0A0H2S2S6_9AGAM</name>
<dbReference type="AlphaFoldDB" id="A0A0H2S2S6"/>
<dbReference type="PROSITE" id="PS51061">
    <property type="entry name" value="R3H"/>
    <property type="match status" value="1"/>
</dbReference>
<feature type="compositionally biased region" description="Polar residues" evidence="1">
    <location>
        <begin position="236"/>
        <end position="248"/>
    </location>
</feature>
<dbReference type="InterPro" id="IPR000467">
    <property type="entry name" value="G_patch_dom"/>
</dbReference>
<feature type="region of interest" description="Disordered" evidence="1">
    <location>
        <begin position="380"/>
        <end position="505"/>
    </location>
</feature>
<feature type="domain" description="R3H" evidence="3">
    <location>
        <begin position="619"/>
        <end position="686"/>
    </location>
</feature>
<dbReference type="PANTHER" id="PTHR14195">
    <property type="entry name" value="G PATCH DOMAIN CONTAINING PROTEIN 2"/>
    <property type="match status" value="1"/>
</dbReference>
<dbReference type="PROSITE" id="PS50174">
    <property type="entry name" value="G_PATCH"/>
    <property type="match status" value="1"/>
</dbReference>
<feature type="compositionally biased region" description="Acidic residues" evidence="1">
    <location>
        <begin position="420"/>
        <end position="440"/>
    </location>
</feature>
<dbReference type="Pfam" id="PF01424">
    <property type="entry name" value="R3H"/>
    <property type="match status" value="1"/>
</dbReference>
<organism evidence="4 5">
    <name type="scientific">Schizopora paradoxa</name>
    <dbReference type="NCBI Taxonomy" id="27342"/>
    <lineage>
        <taxon>Eukaryota</taxon>
        <taxon>Fungi</taxon>
        <taxon>Dikarya</taxon>
        <taxon>Basidiomycota</taxon>
        <taxon>Agaricomycotina</taxon>
        <taxon>Agaricomycetes</taxon>
        <taxon>Hymenochaetales</taxon>
        <taxon>Schizoporaceae</taxon>
        <taxon>Schizopora</taxon>
    </lineage>
</organism>
<dbReference type="SMART" id="SM00443">
    <property type="entry name" value="G_patch"/>
    <property type="match status" value="1"/>
</dbReference>
<dbReference type="Gene3D" id="3.30.1370.50">
    <property type="entry name" value="R3H-like domain"/>
    <property type="match status" value="1"/>
</dbReference>
<protein>
    <recommendedName>
        <fullName evidence="6">Protein SQS1</fullName>
    </recommendedName>
</protein>
<dbReference type="EMBL" id="KQ085895">
    <property type="protein sequence ID" value="KLO18329.1"/>
    <property type="molecule type" value="Genomic_DNA"/>
</dbReference>